<dbReference type="PANTHER" id="PTHR44757:SF2">
    <property type="entry name" value="BIOFILM ARCHITECTURE MAINTENANCE PROTEIN MBAA"/>
    <property type="match status" value="1"/>
</dbReference>
<dbReference type="Pfam" id="PF00990">
    <property type="entry name" value="GGDEF"/>
    <property type="match status" value="1"/>
</dbReference>
<dbReference type="PROSITE" id="PS50887">
    <property type="entry name" value="GGDEF"/>
    <property type="match status" value="1"/>
</dbReference>
<evidence type="ECO:0008006" key="4">
    <source>
        <dbReference type="Google" id="ProtNLM"/>
    </source>
</evidence>
<dbReference type="InterPro" id="IPR000700">
    <property type="entry name" value="PAS-assoc_C"/>
</dbReference>
<dbReference type="InterPro" id="IPR029787">
    <property type="entry name" value="Nucleotide_cyclase"/>
</dbReference>
<dbReference type="InterPro" id="IPR043128">
    <property type="entry name" value="Rev_trsase/Diguanyl_cyclase"/>
</dbReference>
<dbReference type="SUPFAM" id="SSF55073">
    <property type="entry name" value="Nucleotide cyclase"/>
    <property type="match status" value="1"/>
</dbReference>
<dbReference type="Gene3D" id="3.30.70.270">
    <property type="match status" value="1"/>
</dbReference>
<dbReference type="PROSITE" id="PS50113">
    <property type="entry name" value="PAC"/>
    <property type="match status" value="1"/>
</dbReference>
<dbReference type="CDD" id="cd00130">
    <property type="entry name" value="PAS"/>
    <property type="match status" value="1"/>
</dbReference>
<dbReference type="InterPro" id="IPR052155">
    <property type="entry name" value="Biofilm_reg_signaling"/>
</dbReference>
<dbReference type="InterPro" id="IPR001610">
    <property type="entry name" value="PAC"/>
</dbReference>
<sequence length="282" mass="31024">MLFLVWLFGGVVILNGHLTGPMAVSGLVSGLVLLNVLLGFTVTQFAFRTIEPVYGAAPDQVQARAQAIDGAGAAIWDWNARRDEIITGVVVEEALGLLPGELSSKAADWLQHVHQADRERLQLMMLAAKENNAGLIKIDLRMRRTDGSYRWFELEASSLPYAERRTLRCVGLMRDVTAMKRSQERLVHDAVHDNLTGMPNRELFLDRLGVAVTRAKIDADVRPTVMFIDLDKFRSVNSAFGFIVGDSLLLTVARRLASSLGPQDTLARVGGDQFAVLLVNSV</sequence>
<dbReference type="CDD" id="cd01949">
    <property type="entry name" value="GGDEF"/>
    <property type="match status" value="1"/>
</dbReference>
<dbReference type="SMART" id="SM00267">
    <property type="entry name" value="GGDEF"/>
    <property type="match status" value="1"/>
</dbReference>
<organism evidence="3">
    <name type="scientific">marine sediment metagenome</name>
    <dbReference type="NCBI Taxonomy" id="412755"/>
    <lineage>
        <taxon>unclassified sequences</taxon>
        <taxon>metagenomes</taxon>
        <taxon>ecological metagenomes</taxon>
    </lineage>
</organism>
<dbReference type="InterPro" id="IPR000014">
    <property type="entry name" value="PAS"/>
</dbReference>
<dbReference type="AlphaFoldDB" id="X0TCE4"/>
<gene>
    <name evidence="3" type="ORF">S01H1_25642</name>
</gene>
<dbReference type="SMART" id="SM00086">
    <property type="entry name" value="PAC"/>
    <property type="match status" value="1"/>
</dbReference>
<dbReference type="NCBIfam" id="TIGR00229">
    <property type="entry name" value="sensory_box"/>
    <property type="match status" value="1"/>
</dbReference>
<dbReference type="EMBL" id="BARS01015502">
    <property type="protein sequence ID" value="GAF91178.1"/>
    <property type="molecule type" value="Genomic_DNA"/>
</dbReference>
<feature type="domain" description="PAC" evidence="1">
    <location>
        <begin position="136"/>
        <end position="188"/>
    </location>
</feature>
<dbReference type="InterPro" id="IPR000160">
    <property type="entry name" value="GGDEF_dom"/>
</dbReference>
<evidence type="ECO:0000259" key="1">
    <source>
        <dbReference type="PROSITE" id="PS50113"/>
    </source>
</evidence>
<dbReference type="SUPFAM" id="SSF55785">
    <property type="entry name" value="PYP-like sensor domain (PAS domain)"/>
    <property type="match status" value="1"/>
</dbReference>
<feature type="non-terminal residue" evidence="3">
    <location>
        <position position="282"/>
    </location>
</feature>
<dbReference type="InterPro" id="IPR013655">
    <property type="entry name" value="PAS_fold_3"/>
</dbReference>
<evidence type="ECO:0000259" key="2">
    <source>
        <dbReference type="PROSITE" id="PS50887"/>
    </source>
</evidence>
<feature type="domain" description="GGDEF" evidence="2">
    <location>
        <begin position="221"/>
        <end position="282"/>
    </location>
</feature>
<dbReference type="Pfam" id="PF08447">
    <property type="entry name" value="PAS_3"/>
    <property type="match status" value="1"/>
</dbReference>
<dbReference type="PANTHER" id="PTHR44757">
    <property type="entry name" value="DIGUANYLATE CYCLASE DGCP"/>
    <property type="match status" value="1"/>
</dbReference>
<accession>X0TCE4</accession>
<reference evidence="3" key="1">
    <citation type="journal article" date="2014" name="Front. Microbiol.">
        <title>High frequency of phylogenetically diverse reductive dehalogenase-homologous genes in deep subseafloor sedimentary metagenomes.</title>
        <authorList>
            <person name="Kawai M."/>
            <person name="Futagami T."/>
            <person name="Toyoda A."/>
            <person name="Takaki Y."/>
            <person name="Nishi S."/>
            <person name="Hori S."/>
            <person name="Arai W."/>
            <person name="Tsubouchi T."/>
            <person name="Morono Y."/>
            <person name="Uchiyama I."/>
            <person name="Ito T."/>
            <person name="Fujiyama A."/>
            <person name="Inagaki F."/>
            <person name="Takami H."/>
        </authorList>
    </citation>
    <scope>NUCLEOTIDE SEQUENCE</scope>
    <source>
        <strain evidence="3">Expedition CK06-06</strain>
    </source>
</reference>
<dbReference type="NCBIfam" id="TIGR00254">
    <property type="entry name" value="GGDEF"/>
    <property type="match status" value="1"/>
</dbReference>
<evidence type="ECO:0000313" key="3">
    <source>
        <dbReference type="EMBL" id="GAF91178.1"/>
    </source>
</evidence>
<proteinExistence type="predicted"/>
<comment type="caution">
    <text evidence="3">The sequence shown here is derived from an EMBL/GenBank/DDBJ whole genome shotgun (WGS) entry which is preliminary data.</text>
</comment>
<dbReference type="InterPro" id="IPR035965">
    <property type="entry name" value="PAS-like_dom_sf"/>
</dbReference>
<dbReference type="Gene3D" id="3.30.450.20">
    <property type="entry name" value="PAS domain"/>
    <property type="match status" value="1"/>
</dbReference>
<name>X0TCE4_9ZZZZ</name>
<protein>
    <recommendedName>
        <fullName evidence="4">GGDEF domain-containing protein</fullName>
    </recommendedName>
</protein>